<dbReference type="GO" id="GO:0006357">
    <property type="term" value="P:regulation of transcription by RNA polymerase II"/>
    <property type="evidence" value="ECO:0007669"/>
    <property type="project" value="TreeGrafter"/>
</dbReference>
<dbReference type="GO" id="GO:0006325">
    <property type="term" value="P:chromatin organization"/>
    <property type="evidence" value="ECO:0007669"/>
    <property type="project" value="UniProtKB-KW"/>
</dbReference>
<evidence type="ECO:0000256" key="4">
    <source>
        <dbReference type="ARBA" id="ARBA00023015"/>
    </source>
</evidence>
<name>A0A6A5VVT7_9PLEO</name>
<feature type="compositionally biased region" description="Low complexity" evidence="8">
    <location>
        <begin position="200"/>
        <end position="221"/>
    </location>
</feature>
<dbReference type="Pfam" id="PF07904">
    <property type="entry name" value="Eaf7"/>
    <property type="match status" value="1"/>
</dbReference>
<dbReference type="PANTHER" id="PTHR13581">
    <property type="entry name" value="MRG-BINDING PROTEIN"/>
    <property type="match status" value="1"/>
</dbReference>
<protein>
    <submittedName>
        <fullName evidence="9">CT20-domain-containing protein</fullName>
    </submittedName>
</protein>
<evidence type="ECO:0000256" key="8">
    <source>
        <dbReference type="SAM" id="MobiDB-lite"/>
    </source>
</evidence>
<dbReference type="PANTHER" id="PTHR13581:SF5">
    <property type="entry name" value="MRG_MORF4L-BINDING PROTEIN"/>
    <property type="match status" value="1"/>
</dbReference>
<evidence type="ECO:0000256" key="3">
    <source>
        <dbReference type="ARBA" id="ARBA00022853"/>
    </source>
</evidence>
<sequence length="239" mass="26559">MPPRKRAKASAASTPLAEAQPKTPQETGAAAQSHDGATPLQHENSLNDPWTDDQETQLFKSMIKWKPTGMHKHFRMISIYNNLRSHGFVTENTPHTHISGIWRKIDQLYDLQALDEREVAYTFQNQPDPTDPEDAAAIPDFELPEDEFGELQWRKRFNPDPSSSPPFVPVEEDRDMFHPGEGLLRTRPGARSSQAESVSTPTPKAAKTTRLTRATAKSGKGSKAGGQGAKNSIKTDFDD</sequence>
<dbReference type="GO" id="GO:0005634">
    <property type="term" value="C:nucleus"/>
    <property type="evidence" value="ECO:0007669"/>
    <property type="project" value="UniProtKB-SubCell"/>
</dbReference>
<comment type="similarity">
    <text evidence="2">Belongs to the EAF7 family.</text>
</comment>
<dbReference type="InterPro" id="IPR012423">
    <property type="entry name" value="Eaf7/MRGBP"/>
</dbReference>
<evidence type="ECO:0000256" key="7">
    <source>
        <dbReference type="ARBA" id="ARBA00025178"/>
    </source>
</evidence>
<proteinExistence type="inferred from homology"/>
<evidence type="ECO:0000313" key="10">
    <source>
        <dbReference type="Proteomes" id="UP000799779"/>
    </source>
</evidence>
<keyword evidence="10" id="KW-1185">Reference proteome</keyword>
<dbReference type="AlphaFoldDB" id="A0A6A5VVT7"/>
<evidence type="ECO:0000256" key="1">
    <source>
        <dbReference type="ARBA" id="ARBA00004123"/>
    </source>
</evidence>
<keyword evidence="6" id="KW-0539">Nucleus</keyword>
<gene>
    <name evidence="9" type="ORF">P154DRAFT_549903</name>
</gene>
<keyword evidence="5" id="KW-0804">Transcription</keyword>
<accession>A0A6A5VVT7</accession>
<organism evidence="9 10">
    <name type="scientific">Amniculicola lignicola CBS 123094</name>
    <dbReference type="NCBI Taxonomy" id="1392246"/>
    <lineage>
        <taxon>Eukaryota</taxon>
        <taxon>Fungi</taxon>
        <taxon>Dikarya</taxon>
        <taxon>Ascomycota</taxon>
        <taxon>Pezizomycotina</taxon>
        <taxon>Dothideomycetes</taxon>
        <taxon>Pleosporomycetidae</taxon>
        <taxon>Pleosporales</taxon>
        <taxon>Amniculicolaceae</taxon>
        <taxon>Amniculicola</taxon>
    </lineage>
</organism>
<keyword evidence="4" id="KW-0805">Transcription regulation</keyword>
<evidence type="ECO:0000256" key="2">
    <source>
        <dbReference type="ARBA" id="ARBA00007117"/>
    </source>
</evidence>
<keyword evidence="3" id="KW-0156">Chromatin regulator</keyword>
<feature type="region of interest" description="Disordered" evidence="8">
    <location>
        <begin position="1"/>
        <end position="52"/>
    </location>
</feature>
<dbReference type="GO" id="GO:0035267">
    <property type="term" value="C:NuA4 histone acetyltransferase complex"/>
    <property type="evidence" value="ECO:0007669"/>
    <property type="project" value="TreeGrafter"/>
</dbReference>
<dbReference type="EMBL" id="ML977794">
    <property type="protein sequence ID" value="KAF1992799.1"/>
    <property type="molecule type" value="Genomic_DNA"/>
</dbReference>
<dbReference type="OrthoDB" id="5595141at2759"/>
<reference evidence="9" key="1">
    <citation type="journal article" date="2020" name="Stud. Mycol.">
        <title>101 Dothideomycetes genomes: a test case for predicting lifestyles and emergence of pathogens.</title>
        <authorList>
            <person name="Haridas S."/>
            <person name="Albert R."/>
            <person name="Binder M."/>
            <person name="Bloem J."/>
            <person name="Labutti K."/>
            <person name="Salamov A."/>
            <person name="Andreopoulos B."/>
            <person name="Baker S."/>
            <person name="Barry K."/>
            <person name="Bills G."/>
            <person name="Bluhm B."/>
            <person name="Cannon C."/>
            <person name="Castanera R."/>
            <person name="Culley D."/>
            <person name="Daum C."/>
            <person name="Ezra D."/>
            <person name="Gonzalez J."/>
            <person name="Henrissat B."/>
            <person name="Kuo A."/>
            <person name="Liang C."/>
            <person name="Lipzen A."/>
            <person name="Lutzoni F."/>
            <person name="Magnuson J."/>
            <person name="Mondo S."/>
            <person name="Nolan M."/>
            <person name="Ohm R."/>
            <person name="Pangilinan J."/>
            <person name="Park H.-J."/>
            <person name="Ramirez L."/>
            <person name="Alfaro M."/>
            <person name="Sun H."/>
            <person name="Tritt A."/>
            <person name="Yoshinaga Y."/>
            <person name="Zwiers L.-H."/>
            <person name="Turgeon B."/>
            <person name="Goodwin S."/>
            <person name="Spatafora J."/>
            <person name="Crous P."/>
            <person name="Grigoriev I."/>
        </authorList>
    </citation>
    <scope>NUCLEOTIDE SEQUENCE</scope>
    <source>
        <strain evidence="9">CBS 123094</strain>
    </source>
</reference>
<comment type="function">
    <text evidence="7">Component of the NuA4 histone acetyltransferase complex which is involved in transcriptional activation of selected genes principally by acetylation of nucleosomal histone H4 and H2A. The NuA4 complex is also involved in DNA repair.</text>
</comment>
<evidence type="ECO:0000256" key="5">
    <source>
        <dbReference type="ARBA" id="ARBA00023163"/>
    </source>
</evidence>
<evidence type="ECO:0000313" key="9">
    <source>
        <dbReference type="EMBL" id="KAF1992799.1"/>
    </source>
</evidence>
<comment type="subcellular location">
    <subcellularLocation>
        <location evidence="1">Nucleus</location>
    </subcellularLocation>
</comment>
<feature type="region of interest" description="Disordered" evidence="8">
    <location>
        <begin position="155"/>
        <end position="239"/>
    </location>
</feature>
<dbReference type="Proteomes" id="UP000799779">
    <property type="component" value="Unassembled WGS sequence"/>
</dbReference>
<evidence type="ECO:0000256" key="6">
    <source>
        <dbReference type="ARBA" id="ARBA00023242"/>
    </source>
</evidence>